<dbReference type="PANTHER" id="PTHR31793:SF27">
    <property type="entry name" value="NOVEL THIOESTERASE SUPERFAMILY DOMAIN AND SAPOSIN A-TYPE DOMAIN CONTAINING PROTEIN (0610012H03RIK)"/>
    <property type="match status" value="1"/>
</dbReference>
<dbReference type="PIRSF" id="PIRSF003230">
    <property type="entry name" value="YbgC"/>
    <property type="match status" value="1"/>
</dbReference>
<evidence type="ECO:0000256" key="2">
    <source>
        <dbReference type="ARBA" id="ARBA00022801"/>
    </source>
</evidence>
<dbReference type="SUPFAM" id="SSF54637">
    <property type="entry name" value="Thioesterase/thiol ester dehydrase-isomerase"/>
    <property type="match status" value="1"/>
</dbReference>
<dbReference type="InterPro" id="IPR006684">
    <property type="entry name" value="YbgC/YbaW"/>
</dbReference>
<name>A0A852T9L0_9BACI</name>
<evidence type="ECO:0000313" key="4">
    <source>
        <dbReference type="Proteomes" id="UP000548423"/>
    </source>
</evidence>
<dbReference type="EMBL" id="JACCBX010000002">
    <property type="protein sequence ID" value="NYE04074.1"/>
    <property type="molecule type" value="Genomic_DNA"/>
</dbReference>
<sequence>METIFTLQTQKEDIDLLGHVNNCRYVKFLEDARVNWYENCGISLKDFQEMRIGTVVLKMEVLYRKEANLGDHLKIITRPDYLGNTSFVLKQDIYNQFDEHLTDAKVTMVMFDTILRKGIKVIDQIAQNFR</sequence>
<reference evidence="4" key="1">
    <citation type="submission" date="2020-07" db="EMBL/GenBank/DDBJ databases">
        <authorList>
            <person name="Partida-Martinez L."/>
            <person name="Huntemann M."/>
            <person name="Clum A."/>
            <person name="Wang J."/>
            <person name="Palaniappan K."/>
            <person name="Ritter S."/>
            <person name="Chen I.-M."/>
            <person name="Stamatis D."/>
            <person name="Reddy T."/>
            <person name="O'Malley R."/>
            <person name="Daum C."/>
            <person name="Shapiro N."/>
            <person name="Ivanova N."/>
            <person name="Kyrpides N."/>
            <person name="Woyke T."/>
        </authorList>
    </citation>
    <scope>NUCLEOTIDE SEQUENCE [LARGE SCALE GENOMIC DNA]</scope>
    <source>
        <strain evidence="4">AT2.8</strain>
    </source>
</reference>
<comment type="similarity">
    <text evidence="1">Belongs to the 4-hydroxybenzoyl-CoA thioesterase family.</text>
</comment>
<reference evidence="4" key="2">
    <citation type="submission" date="2020-08" db="EMBL/GenBank/DDBJ databases">
        <title>The Agave Microbiome: Exploring the role of microbial communities in plant adaptations to desert environments.</title>
        <authorList>
            <person name="Partida-Martinez L.P."/>
        </authorList>
    </citation>
    <scope>NUCLEOTIDE SEQUENCE [LARGE SCALE GENOMIC DNA]</scope>
    <source>
        <strain evidence="4">AT2.8</strain>
    </source>
</reference>
<dbReference type="GO" id="GO:0047617">
    <property type="term" value="F:fatty acyl-CoA hydrolase activity"/>
    <property type="evidence" value="ECO:0007669"/>
    <property type="project" value="TreeGrafter"/>
</dbReference>
<evidence type="ECO:0000313" key="3">
    <source>
        <dbReference type="EMBL" id="NYE04074.1"/>
    </source>
</evidence>
<accession>A0A852T9L0</accession>
<keyword evidence="2 3" id="KW-0378">Hydrolase</keyword>
<proteinExistence type="inferred from homology"/>
<dbReference type="InterPro" id="IPR050563">
    <property type="entry name" value="4-hydroxybenzoyl-CoA_TE"/>
</dbReference>
<dbReference type="Proteomes" id="UP000548423">
    <property type="component" value="Unassembled WGS sequence"/>
</dbReference>
<dbReference type="InterPro" id="IPR029069">
    <property type="entry name" value="HotDog_dom_sf"/>
</dbReference>
<dbReference type="Pfam" id="PF13279">
    <property type="entry name" value="4HBT_2"/>
    <property type="match status" value="1"/>
</dbReference>
<protein>
    <submittedName>
        <fullName evidence="3">YbgC/YbaW family acyl-CoA thioester hydrolase</fullName>
    </submittedName>
</protein>
<organism evidence="3 4">
    <name type="scientific">Neobacillus niacini</name>
    <dbReference type="NCBI Taxonomy" id="86668"/>
    <lineage>
        <taxon>Bacteria</taxon>
        <taxon>Bacillati</taxon>
        <taxon>Bacillota</taxon>
        <taxon>Bacilli</taxon>
        <taxon>Bacillales</taxon>
        <taxon>Bacillaceae</taxon>
        <taxon>Neobacillus</taxon>
    </lineage>
</organism>
<dbReference type="Gene3D" id="3.10.129.10">
    <property type="entry name" value="Hotdog Thioesterase"/>
    <property type="match status" value="1"/>
</dbReference>
<dbReference type="AlphaFoldDB" id="A0A852T9L0"/>
<gene>
    <name evidence="3" type="ORF">F4694_000818</name>
</gene>
<evidence type="ECO:0000256" key="1">
    <source>
        <dbReference type="ARBA" id="ARBA00005953"/>
    </source>
</evidence>
<dbReference type="CDD" id="cd00586">
    <property type="entry name" value="4HBT"/>
    <property type="match status" value="1"/>
</dbReference>
<dbReference type="PANTHER" id="PTHR31793">
    <property type="entry name" value="4-HYDROXYBENZOYL-COA THIOESTERASE FAMILY MEMBER"/>
    <property type="match status" value="1"/>
</dbReference>
<comment type="caution">
    <text evidence="3">The sequence shown here is derived from an EMBL/GenBank/DDBJ whole genome shotgun (WGS) entry which is preliminary data.</text>
</comment>